<reference evidence="2 3" key="1">
    <citation type="submission" date="2020-08" db="EMBL/GenBank/DDBJ databases">
        <title>Genomic Encyclopedia of Type Strains, Phase IV (KMG-V): Genome sequencing to study the core and pangenomes of soil and plant-associated prokaryotes.</title>
        <authorList>
            <person name="Whitman W."/>
        </authorList>
    </citation>
    <scope>NUCLEOTIDE SEQUENCE [LARGE SCALE GENOMIC DNA]</scope>
    <source>
        <strain evidence="2 3">MP601</strain>
    </source>
</reference>
<accession>A0A841J854</accession>
<keyword evidence="2" id="KW-0012">Acyltransferase</keyword>
<dbReference type="InterPro" id="IPR016181">
    <property type="entry name" value="Acyl_CoA_acyltransferase"/>
</dbReference>
<gene>
    <name evidence="2" type="ORF">HDF22_001035</name>
</gene>
<proteinExistence type="predicted"/>
<protein>
    <submittedName>
        <fullName evidence="2">Ribosomal-protein-alanine N-acetyltransferase</fullName>
        <ecNumber evidence="2">2.3.1.267</ecNumber>
    </submittedName>
</protein>
<evidence type="ECO:0000313" key="2">
    <source>
        <dbReference type="EMBL" id="MBB6126930.1"/>
    </source>
</evidence>
<evidence type="ECO:0000313" key="3">
    <source>
        <dbReference type="Proteomes" id="UP000548326"/>
    </source>
</evidence>
<dbReference type="InterPro" id="IPR051531">
    <property type="entry name" value="N-acetyltransferase"/>
</dbReference>
<comment type="caution">
    <text evidence="2">The sequence shown here is derived from an EMBL/GenBank/DDBJ whole genome shotgun (WGS) entry which is preliminary data.</text>
</comment>
<dbReference type="InterPro" id="IPR000182">
    <property type="entry name" value="GNAT_dom"/>
</dbReference>
<dbReference type="RefSeq" id="WP_183586058.1">
    <property type="nucleotide sequence ID" value="NZ_JACHCA010000002.1"/>
</dbReference>
<dbReference type="AlphaFoldDB" id="A0A841J854"/>
<dbReference type="GO" id="GO:0008999">
    <property type="term" value="F:protein-N-terminal-alanine acetyltransferase activity"/>
    <property type="evidence" value="ECO:0007669"/>
    <property type="project" value="UniProtKB-EC"/>
</dbReference>
<dbReference type="SUPFAM" id="SSF55729">
    <property type="entry name" value="Acyl-CoA N-acyltransferases (Nat)"/>
    <property type="match status" value="1"/>
</dbReference>
<dbReference type="CDD" id="cd04301">
    <property type="entry name" value="NAT_SF"/>
    <property type="match status" value="1"/>
</dbReference>
<dbReference type="PROSITE" id="PS51186">
    <property type="entry name" value="GNAT"/>
    <property type="match status" value="1"/>
</dbReference>
<dbReference type="EMBL" id="JACHCA010000002">
    <property type="protein sequence ID" value="MBB6126930.1"/>
    <property type="molecule type" value="Genomic_DNA"/>
</dbReference>
<evidence type="ECO:0000259" key="1">
    <source>
        <dbReference type="PROSITE" id="PS51186"/>
    </source>
</evidence>
<dbReference type="Gene3D" id="3.40.630.30">
    <property type="match status" value="1"/>
</dbReference>
<organism evidence="2 3">
    <name type="scientific">Mucilaginibacter lappiensis</name>
    <dbReference type="NCBI Taxonomy" id="354630"/>
    <lineage>
        <taxon>Bacteria</taxon>
        <taxon>Pseudomonadati</taxon>
        <taxon>Bacteroidota</taxon>
        <taxon>Sphingobacteriia</taxon>
        <taxon>Sphingobacteriales</taxon>
        <taxon>Sphingobacteriaceae</taxon>
        <taxon>Mucilaginibacter</taxon>
    </lineage>
</organism>
<dbReference type="EC" id="2.3.1.267" evidence="2"/>
<feature type="domain" description="N-acetyltransferase" evidence="1">
    <location>
        <begin position="17"/>
        <end position="182"/>
    </location>
</feature>
<dbReference type="Proteomes" id="UP000548326">
    <property type="component" value="Unassembled WGS sequence"/>
</dbReference>
<dbReference type="PANTHER" id="PTHR43792">
    <property type="entry name" value="GNAT FAMILY, PUTATIVE (AFU_ORTHOLOGUE AFUA_3G00765)-RELATED-RELATED"/>
    <property type="match status" value="1"/>
</dbReference>
<dbReference type="PANTHER" id="PTHR43792:SF1">
    <property type="entry name" value="N-ACETYLTRANSFERASE DOMAIN-CONTAINING PROTEIN"/>
    <property type="match status" value="1"/>
</dbReference>
<dbReference type="Pfam" id="PF13302">
    <property type="entry name" value="Acetyltransf_3"/>
    <property type="match status" value="1"/>
</dbReference>
<name>A0A841J854_9SPHI</name>
<sequence>MLNLNFDPFPVLTTERLILRRFTFADAPKLFELRKDPVIMKYISRPLSKTLDDAIDLIKVINDLLKGNNGITWCITLKNEQEFVGSIGFWRIEKENYRAEIGYLLNPAYQGRGIMQEAIETIINYGFGPMSLHTIQANVSPDNLASIKLLQKNNFTQEAYFKENYFFNGVFEDTLVYTLLTKT</sequence>
<keyword evidence="2" id="KW-0808">Transferase</keyword>